<reference evidence="3" key="2">
    <citation type="submission" date="2020-09" db="EMBL/GenBank/DDBJ databases">
        <authorList>
            <person name="Sun Q."/>
            <person name="Zhou Y."/>
        </authorList>
    </citation>
    <scope>NUCLEOTIDE SEQUENCE</scope>
    <source>
        <strain evidence="3">CGMCC 1.15290</strain>
    </source>
</reference>
<protein>
    <submittedName>
        <fullName evidence="3">Uncharacterized protein</fullName>
    </submittedName>
</protein>
<dbReference type="Proteomes" id="UP000627292">
    <property type="component" value="Unassembled WGS sequence"/>
</dbReference>
<organism evidence="3 4">
    <name type="scientific">Filimonas zeae</name>
    <dbReference type="NCBI Taxonomy" id="1737353"/>
    <lineage>
        <taxon>Bacteria</taxon>
        <taxon>Pseudomonadati</taxon>
        <taxon>Bacteroidota</taxon>
        <taxon>Chitinophagia</taxon>
        <taxon>Chitinophagales</taxon>
        <taxon>Chitinophagaceae</taxon>
        <taxon>Filimonas</taxon>
    </lineage>
</organism>
<dbReference type="RefSeq" id="WP_188952053.1">
    <property type="nucleotide sequence ID" value="NZ_BMIB01000002.1"/>
</dbReference>
<comment type="caution">
    <text evidence="3">The sequence shown here is derived from an EMBL/GenBank/DDBJ whole genome shotgun (WGS) entry which is preliminary data.</text>
</comment>
<dbReference type="AlphaFoldDB" id="A0A917MVZ8"/>
<feature type="region of interest" description="Disordered" evidence="1">
    <location>
        <begin position="236"/>
        <end position="258"/>
    </location>
</feature>
<dbReference type="EMBL" id="BMIB01000002">
    <property type="protein sequence ID" value="GGH66991.1"/>
    <property type="molecule type" value="Genomic_DNA"/>
</dbReference>
<proteinExistence type="predicted"/>
<keyword evidence="4" id="KW-1185">Reference proteome</keyword>
<accession>A0A917MVZ8</accession>
<feature type="chain" id="PRO_5037526599" evidence="2">
    <location>
        <begin position="21"/>
        <end position="460"/>
    </location>
</feature>
<reference evidence="3" key="1">
    <citation type="journal article" date="2014" name="Int. J. Syst. Evol. Microbiol.">
        <title>Complete genome sequence of Corynebacterium casei LMG S-19264T (=DSM 44701T), isolated from a smear-ripened cheese.</title>
        <authorList>
            <consortium name="US DOE Joint Genome Institute (JGI-PGF)"/>
            <person name="Walter F."/>
            <person name="Albersmeier A."/>
            <person name="Kalinowski J."/>
            <person name="Ruckert C."/>
        </authorList>
    </citation>
    <scope>NUCLEOTIDE SEQUENCE</scope>
    <source>
        <strain evidence="3">CGMCC 1.15290</strain>
    </source>
</reference>
<gene>
    <name evidence="3" type="ORF">GCM10011379_21760</name>
</gene>
<evidence type="ECO:0000256" key="2">
    <source>
        <dbReference type="SAM" id="SignalP"/>
    </source>
</evidence>
<feature type="compositionally biased region" description="Polar residues" evidence="1">
    <location>
        <begin position="236"/>
        <end position="252"/>
    </location>
</feature>
<feature type="signal peptide" evidence="2">
    <location>
        <begin position="1"/>
        <end position="20"/>
    </location>
</feature>
<evidence type="ECO:0000256" key="1">
    <source>
        <dbReference type="SAM" id="MobiDB-lite"/>
    </source>
</evidence>
<evidence type="ECO:0000313" key="4">
    <source>
        <dbReference type="Proteomes" id="UP000627292"/>
    </source>
</evidence>
<name>A0A917MVZ8_9BACT</name>
<keyword evidence="2" id="KW-0732">Signal</keyword>
<evidence type="ECO:0000313" key="3">
    <source>
        <dbReference type="EMBL" id="GGH66991.1"/>
    </source>
</evidence>
<sequence>MKNILTSLCVALLLSAIARAQSKTLNGVYAGVRVTPGVVMGGGMTREDVVVYFRPDGSFTYDLHKADWQTRSDGKYTIQGNNLTLNYQVHNRTIRYKLDKDGDIDADGCTLLKMPVDGSVPKGYFKFSIINSSGGGSSPVTYVGAAKDQGLLFDGKGGFSSNSASATVISGNGVGGGSSRESSGKGTYTIHKGVLSLKYENGKTAVHSFFCRPGDPVMAVIDGNIYFMEEPPKAASRNTAATGNARQNNTGPAATPVPETADGKTLLLKANAVHGGAALNQVKTFGFTALLQGLNVRSIADVAGNRVRIEMRKGNQLVQVEQLEGNAGWQWKQGKTGTLSAVRAAEMMAVFHAGVLGLRKQEIEALAIKEVKPAKAGYSVHGGQQGKQYLFLLNNESQLMAAGDNTGNVLSTSVYSNWKKVDGLLLPFTEAVSAGGQKATIQYQQYEINTAYPETVWAKP</sequence>